<dbReference type="Proteomes" id="UP000278351">
    <property type="component" value="Unassembled WGS sequence"/>
</dbReference>
<dbReference type="Pfam" id="PF00892">
    <property type="entry name" value="EamA"/>
    <property type="match status" value="2"/>
</dbReference>
<dbReference type="EMBL" id="RPDH01000002">
    <property type="protein sequence ID" value="RPE08130.1"/>
    <property type="molecule type" value="Genomic_DNA"/>
</dbReference>
<keyword evidence="4" id="KW-1185">Reference proteome</keyword>
<feature type="transmembrane region" description="Helical" evidence="1">
    <location>
        <begin position="229"/>
        <end position="247"/>
    </location>
</feature>
<protein>
    <recommendedName>
        <fullName evidence="2">EamA domain-containing protein</fullName>
    </recommendedName>
</protein>
<evidence type="ECO:0000259" key="2">
    <source>
        <dbReference type="Pfam" id="PF00892"/>
    </source>
</evidence>
<dbReference type="PANTHER" id="PTHR22911:SF137">
    <property type="entry name" value="SOLUTE CARRIER FAMILY 35 MEMBER G2-RELATED"/>
    <property type="match status" value="1"/>
</dbReference>
<feature type="transmembrane region" description="Helical" evidence="1">
    <location>
        <begin position="75"/>
        <end position="93"/>
    </location>
</feature>
<feature type="domain" description="EamA" evidence="2">
    <location>
        <begin position="18"/>
        <end position="148"/>
    </location>
</feature>
<dbReference type="InterPro" id="IPR000620">
    <property type="entry name" value="EamA_dom"/>
</dbReference>
<keyword evidence="1" id="KW-0812">Transmembrane</keyword>
<comment type="caution">
    <text evidence="3">The sequence shown here is derived from an EMBL/GenBank/DDBJ whole genome shotgun (WGS) entry which is preliminary data.</text>
</comment>
<feature type="transmembrane region" description="Helical" evidence="1">
    <location>
        <begin position="283"/>
        <end position="298"/>
    </location>
</feature>
<gene>
    <name evidence="3" type="ORF">EGT74_13760</name>
</gene>
<keyword evidence="1" id="KW-0472">Membrane</keyword>
<dbReference type="SUPFAM" id="SSF103481">
    <property type="entry name" value="Multidrug resistance efflux transporter EmrE"/>
    <property type="match status" value="2"/>
</dbReference>
<dbReference type="InterPro" id="IPR037185">
    <property type="entry name" value="EmrE-like"/>
</dbReference>
<feature type="transmembrane region" description="Helical" evidence="1">
    <location>
        <begin position="44"/>
        <end position="63"/>
    </location>
</feature>
<sequence length="299" mass="32824">MRRHSPIFLIFIHMSTSSLLLVITAAVLHALWNLLTKQVRGGLIFFWLVSLFSAVIFLPFLMYELFRLPLQLNQQTLTMALGSGLLHVFYFVALQAGYRKGDLSVVYPVARGAGPLFAVTGAVLLFGERLGIWGITGFLLIIAGVCFLAGFHVNKEGKSVRTGVYFGLLTGLFIAAYTLWDKAAVAEYGVSAIVIAFASMVLPLLLLIPVVMDKMQVIRTEIKLHWKQVLGVAVLQPLSYLLVLIAMKTTPVSYVAPVRELSIVFGVFFGVNLLKEKDSMKRLIAAVVILAGIVLLARG</sequence>
<dbReference type="AlphaFoldDB" id="A0A3N4PWS2"/>
<organism evidence="3 4">
    <name type="scientific">Chitinophaga lutea</name>
    <dbReference type="NCBI Taxonomy" id="2488634"/>
    <lineage>
        <taxon>Bacteria</taxon>
        <taxon>Pseudomonadati</taxon>
        <taxon>Bacteroidota</taxon>
        <taxon>Chitinophagia</taxon>
        <taxon>Chitinophagales</taxon>
        <taxon>Chitinophagaceae</taxon>
        <taxon>Chitinophaga</taxon>
    </lineage>
</organism>
<accession>A0A3N4PWS2</accession>
<feature type="transmembrane region" description="Helical" evidence="1">
    <location>
        <begin position="132"/>
        <end position="151"/>
    </location>
</feature>
<reference evidence="3 4" key="1">
    <citation type="submission" date="2018-11" db="EMBL/GenBank/DDBJ databases">
        <title>Chitinophaga lutea sp.nov., isolate from arsenic contaminated soil.</title>
        <authorList>
            <person name="Zong Y."/>
        </authorList>
    </citation>
    <scope>NUCLEOTIDE SEQUENCE [LARGE SCALE GENOMIC DNA]</scope>
    <source>
        <strain evidence="3 4">ZY74</strain>
    </source>
</reference>
<feature type="transmembrane region" description="Helical" evidence="1">
    <location>
        <begin position="105"/>
        <end position="126"/>
    </location>
</feature>
<evidence type="ECO:0000256" key="1">
    <source>
        <dbReference type="SAM" id="Phobius"/>
    </source>
</evidence>
<keyword evidence="1" id="KW-1133">Transmembrane helix</keyword>
<evidence type="ECO:0000313" key="3">
    <source>
        <dbReference type="EMBL" id="RPE08130.1"/>
    </source>
</evidence>
<name>A0A3N4PWS2_9BACT</name>
<feature type="transmembrane region" description="Helical" evidence="1">
    <location>
        <begin position="253"/>
        <end position="271"/>
    </location>
</feature>
<proteinExistence type="predicted"/>
<dbReference type="PANTHER" id="PTHR22911">
    <property type="entry name" value="ACYL-MALONYL CONDENSING ENZYME-RELATED"/>
    <property type="match status" value="1"/>
</dbReference>
<evidence type="ECO:0000313" key="4">
    <source>
        <dbReference type="Proteomes" id="UP000278351"/>
    </source>
</evidence>
<feature type="domain" description="EamA" evidence="2">
    <location>
        <begin position="162"/>
        <end position="297"/>
    </location>
</feature>
<dbReference type="GO" id="GO:0016020">
    <property type="term" value="C:membrane"/>
    <property type="evidence" value="ECO:0007669"/>
    <property type="project" value="InterPro"/>
</dbReference>
<feature type="transmembrane region" description="Helical" evidence="1">
    <location>
        <begin position="186"/>
        <end position="208"/>
    </location>
</feature>
<dbReference type="Gene3D" id="1.10.3730.20">
    <property type="match status" value="2"/>
</dbReference>
<feature type="transmembrane region" description="Helical" evidence="1">
    <location>
        <begin position="163"/>
        <end position="180"/>
    </location>
</feature>
<feature type="transmembrane region" description="Helical" evidence="1">
    <location>
        <begin position="6"/>
        <end position="32"/>
    </location>
</feature>